<evidence type="ECO:0000259" key="1">
    <source>
        <dbReference type="Pfam" id="PF18885"/>
    </source>
</evidence>
<accession>F9VGA7</accession>
<dbReference type="RefSeq" id="WP_014571010.1">
    <property type="nucleotide sequence ID" value="NC_017490.1"/>
</dbReference>
<gene>
    <name evidence="2" type="ordered locus">LCGL_1898</name>
</gene>
<organism evidence="2 3">
    <name type="scientific">Lactococcus garvieae (strain Lg2)</name>
    <name type="common">Enterococcus seriolicida</name>
    <dbReference type="NCBI Taxonomy" id="420890"/>
    <lineage>
        <taxon>Bacteria</taxon>
        <taxon>Bacillati</taxon>
        <taxon>Bacillota</taxon>
        <taxon>Bacilli</taxon>
        <taxon>Lactobacillales</taxon>
        <taxon>Streptococcaceae</taxon>
        <taxon>Lactococcus</taxon>
    </lineage>
</organism>
<dbReference type="PATRIC" id="fig|420890.5.peg.1871"/>
<sequence>MRKYFKIFLGTWLVLTLFTFLGFTKLDRVMADSPQSQPIYRLYNTRNMEHLHTADVNEKNRLPKLSKDWKYEGIAWAAPVSGDTVFRVYNPKSGEHLYTKDSYEVKVLTSKHGWRAEGIAFYSATNRDKPVYRLYNPAAGIGAHHSTMDTYEKKVLVSRGWKYEGISWYALPKDGSSPALNLPLSGPKTAFISGNVKLTGAGTVYQAKFTLNGTGEHAISFGVQVDKESSFHAGSAAGKPVYMSENINGSSHVYTSYGPPAVLNQWTKIEIAYYEASKAVGFYVNGSLVGTAYAPDFDKNYVATSWGNHLIANVGGSARIRGDSVNAQFSDVQTSEKGMTLWNDTDNNWVGLTAKWLNGNIDSSDFSIIGISQLPVGLNWDTYWKAGLPTADGVAQVSVRIP</sequence>
<feature type="domain" description="DUF5648" evidence="1">
    <location>
        <begin position="38"/>
        <end position="171"/>
    </location>
</feature>
<keyword evidence="3" id="KW-1185">Reference proteome</keyword>
<reference evidence="2 3" key="1">
    <citation type="journal article" date="2011" name="PLoS ONE">
        <title>Complete genome sequence and comparative analysis of the fish pathogen Lactococcus garvieae.</title>
        <authorList>
            <person name="Morita H."/>
            <person name="Toh H."/>
            <person name="Oshima K."/>
            <person name="Yoshizaki M."/>
            <person name="Kawanishi M."/>
            <person name="Nakaya K."/>
            <person name="Suzuki T."/>
            <person name="Miyauchi E."/>
            <person name="Ishii Y."/>
            <person name="Tanabe S."/>
            <person name="Murakami M."/>
            <person name="Hattori M."/>
        </authorList>
    </citation>
    <scope>NUCLEOTIDE SEQUENCE [LARGE SCALE GENOMIC DNA]</scope>
    <source>
        <strain evidence="2 3">Lg2</strain>
    </source>
</reference>
<dbReference type="InterPro" id="IPR043708">
    <property type="entry name" value="DUF5648"/>
</dbReference>
<dbReference type="AlphaFoldDB" id="F9VGA7"/>
<dbReference type="Pfam" id="PF18885">
    <property type="entry name" value="DUF5648"/>
    <property type="match status" value="1"/>
</dbReference>
<dbReference type="STRING" id="420890.LCGL_1898"/>
<dbReference type="eggNOG" id="COG0584">
    <property type="taxonomic scope" value="Bacteria"/>
</dbReference>
<proteinExistence type="predicted"/>
<evidence type="ECO:0000313" key="3">
    <source>
        <dbReference type="Proteomes" id="UP000008520"/>
    </source>
</evidence>
<evidence type="ECO:0000313" key="2">
    <source>
        <dbReference type="EMBL" id="BAK61358.1"/>
    </source>
</evidence>
<name>F9VGA7_LACGL</name>
<dbReference type="KEGG" id="lgv:LCGL_1898"/>
<dbReference type="EMBL" id="AP009333">
    <property type="protein sequence ID" value="BAK61358.1"/>
    <property type="molecule type" value="Genomic_DNA"/>
</dbReference>
<protein>
    <recommendedName>
        <fullName evidence="1">DUF5648 domain-containing protein</fullName>
    </recommendedName>
</protein>
<dbReference type="HOGENOM" id="CLU_582391_0_0_9"/>
<dbReference type="Proteomes" id="UP000008520">
    <property type="component" value="Chromosome"/>
</dbReference>